<organism evidence="1 2">
    <name type="scientific">Stenomitos frigidus ULC18</name>
    <dbReference type="NCBI Taxonomy" id="2107698"/>
    <lineage>
        <taxon>Bacteria</taxon>
        <taxon>Bacillati</taxon>
        <taxon>Cyanobacteriota</taxon>
        <taxon>Cyanophyceae</taxon>
        <taxon>Leptolyngbyales</taxon>
        <taxon>Leptolyngbyaceae</taxon>
        <taxon>Stenomitos</taxon>
    </lineage>
</organism>
<dbReference type="InterPro" id="IPR009959">
    <property type="entry name" value="Cyclase_SnoaL-like"/>
</dbReference>
<dbReference type="GO" id="GO:0030638">
    <property type="term" value="P:polyketide metabolic process"/>
    <property type="evidence" value="ECO:0007669"/>
    <property type="project" value="InterPro"/>
</dbReference>
<dbReference type="SUPFAM" id="SSF54427">
    <property type="entry name" value="NTF2-like"/>
    <property type="match status" value="1"/>
</dbReference>
<comment type="caution">
    <text evidence="1">The sequence shown here is derived from an EMBL/GenBank/DDBJ whole genome shotgun (WGS) entry which is preliminary data.</text>
</comment>
<protein>
    <submittedName>
        <fullName evidence="1">Ester cyclase</fullName>
    </submittedName>
</protein>
<dbReference type="AlphaFoldDB" id="A0A2T1EE98"/>
<dbReference type="OrthoDB" id="9182871at2"/>
<dbReference type="Proteomes" id="UP000239576">
    <property type="component" value="Unassembled WGS sequence"/>
</dbReference>
<proteinExistence type="predicted"/>
<dbReference type="PANTHER" id="PTHR38436:SF1">
    <property type="entry name" value="ESTER CYCLASE"/>
    <property type="match status" value="1"/>
</dbReference>
<evidence type="ECO:0000313" key="1">
    <source>
        <dbReference type="EMBL" id="PSB31079.1"/>
    </source>
</evidence>
<dbReference type="EMBL" id="PVWK01000042">
    <property type="protein sequence ID" value="PSB31079.1"/>
    <property type="molecule type" value="Genomic_DNA"/>
</dbReference>
<dbReference type="Pfam" id="PF07366">
    <property type="entry name" value="SnoaL"/>
    <property type="match status" value="1"/>
</dbReference>
<dbReference type="InterPro" id="IPR032710">
    <property type="entry name" value="NTF2-like_dom_sf"/>
</dbReference>
<reference evidence="2" key="1">
    <citation type="submission" date="2018-02" db="EMBL/GenBank/DDBJ databases">
        <authorList>
            <person name="Moore K."/>
            <person name="Momper L."/>
        </authorList>
    </citation>
    <scope>NUCLEOTIDE SEQUENCE [LARGE SCALE GENOMIC DNA]</scope>
    <source>
        <strain evidence="2">ULC18</strain>
    </source>
</reference>
<gene>
    <name evidence="1" type="ORF">C7B82_07685</name>
</gene>
<evidence type="ECO:0000313" key="2">
    <source>
        <dbReference type="Proteomes" id="UP000239576"/>
    </source>
</evidence>
<reference evidence="1 2" key="2">
    <citation type="submission" date="2018-03" db="EMBL/GenBank/DDBJ databases">
        <title>The ancient ancestry and fast evolution of plastids.</title>
        <authorList>
            <person name="Moore K.R."/>
            <person name="Magnabosco C."/>
            <person name="Momper L."/>
            <person name="Gold D.A."/>
            <person name="Bosak T."/>
            <person name="Fournier G.P."/>
        </authorList>
    </citation>
    <scope>NUCLEOTIDE SEQUENCE [LARGE SCALE GENOMIC DNA]</scope>
    <source>
        <strain evidence="1 2">ULC18</strain>
    </source>
</reference>
<dbReference type="Gene3D" id="3.10.450.50">
    <property type="match status" value="1"/>
</dbReference>
<sequence>MSTEQTKAIVLQFYQAFDDRTLEQAFALLAPHFVGHMAGMAEPLDLDQFKQFGLSFYEAFSNGRHTFDEVIVEGNRVVTCGTFTATHLGAFQGLPPTGKPITIAIMRIDRIEDGKIVEHWGQGDAQGLMQQLGIVFLPGPTLFSLILKQLLARLVKKPVRSLT</sequence>
<dbReference type="RefSeq" id="WP_106255721.1">
    <property type="nucleotide sequence ID" value="NZ_CAWNSW010000091.1"/>
</dbReference>
<accession>A0A2T1EE98</accession>
<name>A0A2T1EE98_9CYAN</name>
<keyword evidence="2" id="KW-1185">Reference proteome</keyword>
<dbReference type="PANTHER" id="PTHR38436">
    <property type="entry name" value="POLYKETIDE CYCLASE SNOAL-LIKE DOMAIN"/>
    <property type="match status" value="1"/>
</dbReference>